<comment type="catalytic activity">
    <reaction evidence="13 14">
        <text>[thioredoxin]-disulfide + sulfite + AMP + 2 H(+) = adenosine 5'-phosphosulfate + [thioredoxin]-dithiol</text>
        <dbReference type="Rhea" id="RHEA:21976"/>
        <dbReference type="Rhea" id="RHEA-COMP:10698"/>
        <dbReference type="Rhea" id="RHEA-COMP:10700"/>
        <dbReference type="ChEBI" id="CHEBI:15378"/>
        <dbReference type="ChEBI" id="CHEBI:17359"/>
        <dbReference type="ChEBI" id="CHEBI:29950"/>
        <dbReference type="ChEBI" id="CHEBI:50058"/>
        <dbReference type="ChEBI" id="CHEBI:58243"/>
        <dbReference type="ChEBI" id="CHEBI:456215"/>
        <dbReference type="EC" id="1.8.4.10"/>
    </reaction>
</comment>
<dbReference type="GO" id="GO:0004604">
    <property type="term" value="F:phosphoadenylyl-sulfate reductase (thioredoxin) activity"/>
    <property type="evidence" value="ECO:0007669"/>
    <property type="project" value="UniProtKB-UniRule"/>
</dbReference>
<evidence type="ECO:0000256" key="8">
    <source>
        <dbReference type="ARBA" id="ARBA00024327"/>
    </source>
</evidence>
<feature type="binding site" evidence="14">
    <location>
        <position position="132"/>
    </location>
    <ligand>
        <name>[4Fe-4S] cluster</name>
        <dbReference type="ChEBI" id="CHEBI:49883"/>
    </ligand>
</feature>
<feature type="domain" description="Phosphoadenosine phosphosulphate reductase" evidence="15">
    <location>
        <begin position="47"/>
        <end position="221"/>
    </location>
</feature>
<dbReference type="NCBIfam" id="TIGR02055">
    <property type="entry name" value="APS_reductase"/>
    <property type="match status" value="1"/>
</dbReference>
<accession>A0A0D6EVY9</accession>
<dbReference type="HAMAP" id="MF_00063">
    <property type="entry name" value="CysH"/>
    <property type="match status" value="1"/>
</dbReference>
<dbReference type="Proteomes" id="UP000064007">
    <property type="component" value="Chromosome 1"/>
</dbReference>
<evidence type="ECO:0000256" key="13">
    <source>
        <dbReference type="ARBA" id="ARBA00048441"/>
    </source>
</evidence>
<dbReference type="KEGG" id="mbat:BN1208_0728"/>
<feature type="binding site" evidence="14">
    <location>
        <position position="218"/>
    </location>
    <ligand>
        <name>[4Fe-4S] cluster</name>
        <dbReference type="ChEBI" id="CHEBI:49883"/>
    </ligand>
</feature>
<dbReference type="SUPFAM" id="SSF52402">
    <property type="entry name" value="Adenine nucleotide alpha hydrolases-like"/>
    <property type="match status" value="1"/>
</dbReference>
<evidence type="ECO:0000256" key="14">
    <source>
        <dbReference type="HAMAP-Rule" id="MF_00063"/>
    </source>
</evidence>
<comment type="pathway">
    <text evidence="8 14">Sulfur metabolism; hydrogen sulfide biosynthesis; sulfite from sulfate.</text>
</comment>
<dbReference type="GO" id="GO:0005737">
    <property type="term" value="C:cytoplasm"/>
    <property type="evidence" value="ECO:0007669"/>
    <property type="project" value="UniProtKB-SubCell"/>
</dbReference>
<evidence type="ECO:0000256" key="7">
    <source>
        <dbReference type="ARBA" id="ARBA00024298"/>
    </source>
</evidence>
<dbReference type="STRING" id="1581557.BN1208_0728"/>
<dbReference type="GO" id="GO:0046872">
    <property type="term" value="F:metal ion binding"/>
    <property type="evidence" value="ECO:0007669"/>
    <property type="project" value="UniProtKB-KW"/>
</dbReference>
<dbReference type="OrthoDB" id="9794018at2"/>
<evidence type="ECO:0000256" key="9">
    <source>
        <dbReference type="ARBA" id="ARBA00024386"/>
    </source>
</evidence>
<evidence type="ECO:0000256" key="12">
    <source>
        <dbReference type="ARBA" id="ARBA00032041"/>
    </source>
</evidence>
<dbReference type="InterPro" id="IPR014729">
    <property type="entry name" value="Rossmann-like_a/b/a_fold"/>
</dbReference>
<evidence type="ECO:0000256" key="5">
    <source>
        <dbReference type="ARBA" id="ARBA00023004"/>
    </source>
</evidence>
<dbReference type="Gene3D" id="3.40.50.620">
    <property type="entry name" value="HUPs"/>
    <property type="match status" value="1"/>
</dbReference>
<evidence type="ECO:0000256" key="11">
    <source>
        <dbReference type="ARBA" id="ARBA00030894"/>
    </source>
</evidence>
<reference evidence="17" key="1">
    <citation type="submission" date="2014-12" db="EMBL/GenBank/DDBJ databases">
        <authorList>
            <person name="Salcher M.M."/>
        </authorList>
    </citation>
    <scope>NUCLEOTIDE SEQUENCE [LARGE SCALE GENOMIC DNA]</scope>
    <source>
        <strain evidence="17">MMS-10A-171</strain>
    </source>
</reference>
<feature type="binding site" evidence="14">
    <location>
        <position position="133"/>
    </location>
    <ligand>
        <name>[4Fe-4S] cluster</name>
        <dbReference type="ChEBI" id="CHEBI:49883"/>
    </ligand>
</feature>
<feature type="active site" description="Nucleophile; cysteine thiosulfonate intermediate" evidence="14">
    <location>
        <position position="243"/>
    </location>
</feature>
<dbReference type="InterPro" id="IPR004511">
    <property type="entry name" value="PAPS/APS_Rdtase"/>
</dbReference>
<dbReference type="HOGENOM" id="CLU_044089_1_0_4"/>
<dbReference type="NCBIfam" id="TIGR00434">
    <property type="entry name" value="cysH"/>
    <property type="match status" value="1"/>
</dbReference>
<name>A0A0D6EVY9_9PROT</name>
<dbReference type="GO" id="GO:0070814">
    <property type="term" value="P:hydrogen sulfide biosynthetic process"/>
    <property type="evidence" value="ECO:0007669"/>
    <property type="project" value="UniProtKB-UniRule"/>
</dbReference>
<proteinExistence type="inferred from homology"/>
<keyword evidence="6 14" id="KW-0411">Iron-sulfur</keyword>
<dbReference type="GO" id="GO:0019379">
    <property type="term" value="P:sulfate assimilation, phosphoadenylyl sulfate reduction by phosphoadenylyl-sulfate reductase (thioredoxin)"/>
    <property type="evidence" value="ECO:0007669"/>
    <property type="project" value="UniProtKB-UniRule"/>
</dbReference>
<dbReference type="PANTHER" id="PTHR46482:SF9">
    <property type="entry name" value="5'-ADENYLYLSULFATE REDUCTASE 1, CHLOROPLASTIC"/>
    <property type="match status" value="1"/>
</dbReference>
<comment type="subcellular location">
    <subcellularLocation>
        <location evidence="14">Cytoplasm</location>
    </subcellularLocation>
</comment>
<evidence type="ECO:0000256" key="6">
    <source>
        <dbReference type="ARBA" id="ARBA00023014"/>
    </source>
</evidence>
<protein>
    <recommendedName>
        <fullName evidence="10 14">Adenosine 5'-phosphosulfate reductase</fullName>
        <shortName evidence="14">APS reductase</shortName>
        <ecNumber evidence="9 14">1.8.4.10</ecNumber>
    </recommendedName>
    <alternativeName>
        <fullName evidence="12 14">5'-adenylylsulfate reductase</fullName>
    </alternativeName>
    <alternativeName>
        <fullName evidence="11 14">Thioredoxin-dependent 5'-adenylylsulfate reductase</fullName>
    </alternativeName>
</protein>
<keyword evidence="5 14" id="KW-0408">Iron</keyword>
<dbReference type="GO" id="GO:0051539">
    <property type="term" value="F:4 iron, 4 sulfur cluster binding"/>
    <property type="evidence" value="ECO:0007669"/>
    <property type="project" value="UniProtKB-UniRule"/>
</dbReference>
<gene>
    <name evidence="14 16" type="primary">cysH</name>
    <name evidence="16" type="ORF">BN1208_0728</name>
</gene>
<comment type="similarity">
    <text evidence="1 14">Belongs to the PAPS reductase family. CysH subfamily.</text>
</comment>
<dbReference type="InterPro" id="IPR011798">
    <property type="entry name" value="APS_reductase"/>
</dbReference>
<evidence type="ECO:0000256" key="4">
    <source>
        <dbReference type="ARBA" id="ARBA00023002"/>
    </source>
</evidence>
<dbReference type="NCBIfam" id="NF002537">
    <property type="entry name" value="PRK02090.1"/>
    <property type="match status" value="1"/>
</dbReference>
<keyword evidence="2 14" id="KW-0963">Cytoplasm</keyword>
<evidence type="ECO:0000313" key="16">
    <source>
        <dbReference type="EMBL" id="CEZ19614.1"/>
    </source>
</evidence>
<evidence type="ECO:0000256" key="3">
    <source>
        <dbReference type="ARBA" id="ARBA00022723"/>
    </source>
</evidence>
<feature type="binding site" evidence="14">
    <location>
        <position position="215"/>
    </location>
    <ligand>
        <name>[4Fe-4S] cluster</name>
        <dbReference type="ChEBI" id="CHEBI:49883"/>
    </ligand>
</feature>
<organism evidence="16 17">
    <name type="scientific">Candidatus Methylopumilus planktonicus</name>
    <dbReference type="NCBI Taxonomy" id="1581557"/>
    <lineage>
        <taxon>Bacteria</taxon>
        <taxon>Pseudomonadati</taxon>
        <taxon>Pseudomonadota</taxon>
        <taxon>Betaproteobacteria</taxon>
        <taxon>Nitrosomonadales</taxon>
        <taxon>Methylophilaceae</taxon>
        <taxon>Candidatus Methylopumilus</taxon>
    </lineage>
</organism>
<comment type="function">
    <text evidence="7 14">Catalyzes the formation of sulfite from adenosine 5'-phosphosulfate (APS) using thioredoxin as an electron donor.</text>
</comment>
<comment type="cofactor">
    <cofactor evidence="14">
        <name>[4Fe-4S] cluster</name>
        <dbReference type="ChEBI" id="CHEBI:49883"/>
    </cofactor>
    <text evidence="14">Binds 1 [4Fe-4S] cluster per subunit.</text>
</comment>
<evidence type="ECO:0000256" key="1">
    <source>
        <dbReference type="ARBA" id="ARBA00009732"/>
    </source>
</evidence>
<keyword evidence="3 14" id="KW-0479">Metal-binding</keyword>
<dbReference type="InterPro" id="IPR002500">
    <property type="entry name" value="PAPS_reduct_dom"/>
</dbReference>
<dbReference type="RefSeq" id="WP_046487955.1">
    <property type="nucleotide sequence ID" value="NZ_LN827929.1"/>
</dbReference>
<dbReference type="PANTHER" id="PTHR46482">
    <property type="entry name" value="5'-ADENYLYLSULFATE REDUCTASE 3, CHLOROPLASTIC"/>
    <property type="match status" value="1"/>
</dbReference>
<evidence type="ECO:0000313" key="17">
    <source>
        <dbReference type="Proteomes" id="UP000064007"/>
    </source>
</evidence>
<keyword evidence="4 14" id="KW-0560">Oxidoreductase</keyword>
<evidence type="ECO:0000259" key="15">
    <source>
        <dbReference type="Pfam" id="PF01507"/>
    </source>
</evidence>
<dbReference type="EC" id="1.8.4.10" evidence="9 14"/>
<dbReference type="GO" id="GO:0019344">
    <property type="term" value="P:cysteine biosynthetic process"/>
    <property type="evidence" value="ECO:0007669"/>
    <property type="project" value="InterPro"/>
</dbReference>
<keyword evidence="17" id="KW-1185">Reference proteome</keyword>
<evidence type="ECO:0000256" key="10">
    <source>
        <dbReference type="ARBA" id="ARBA00029514"/>
    </source>
</evidence>
<sequence>MSIQPIKLTKKHIDTIDINDALRKTIEGKSQKVISLIQKNIEELHSVAFANSLGAEDMVLVDLIRRNKLNVEIFSIDTGRLPSETYNLIQEVEDKYQFKIKLYFPNQEKVESYVNVYGINAFYNSLDLRKSCCGIRKVEPLKRALKDKKAWITGMRQEQSQTRLTLKEEEFDEAHQSQKLNPLSSWSELEIWAYIKVNEVPYNALHDQFYPSIGCAPCTRPISEGEDIRAGRWWWEDPQNKECGLHVK</sequence>
<evidence type="ECO:0000256" key="2">
    <source>
        <dbReference type="ARBA" id="ARBA00022490"/>
    </source>
</evidence>
<dbReference type="EMBL" id="LN827929">
    <property type="protein sequence ID" value="CEZ19614.1"/>
    <property type="molecule type" value="Genomic_DNA"/>
</dbReference>
<dbReference type="PIRSF" id="PIRSF000857">
    <property type="entry name" value="PAPS_reductase"/>
    <property type="match status" value="1"/>
</dbReference>
<dbReference type="Pfam" id="PF01507">
    <property type="entry name" value="PAPS_reduct"/>
    <property type="match status" value="1"/>
</dbReference>
<dbReference type="AlphaFoldDB" id="A0A0D6EVY9"/>
<dbReference type="CDD" id="cd23945">
    <property type="entry name" value="PAPS_reductase"/>
    <property type="match status" value="1"/>
</dbReference>
<dbReference type="GO" id="GO:0043866">
    <property type="term" value="F:adenylyl-sulfate reductase (thioredoxin) activity"/>
    <property type="evidence" value="ECO:0007669"/>
    <property type="project" value="UniProtKB-EC"/>
</dbReference>